<evidence type="ECO:0000313" key="3">
    <source>
        <dbReference type="Proteomes" id="UP001159641"/>
    </source>
</evidence>
<accession>A0AB34H4Y0</accession>
<evidence type="ECO:0000313" key="2">
    <source>
        <dbReference type="EMBL" id="KAJ8785715.1"/>
    </source>
</evidence>
<dbReference type="InterPro" id="IPR026784">
    <property type="entry name" value="Coact_PPARg"/>
</dbReference>
<feature type="region of interest" description="Disordered" evidence="1">
    <location>
        <begin position="407"/>
        <end position="475"/>
    </location>
</feature>
<dbReference type="PANTHER" id="PTHR15976:SF15">
    <property type="entry name" value="CONSTITUTIVE COACTIVATOR OF PPAR-GAMMA-LIKE PROTEIN 2"/>
    <property type="match status" value="1"/>
</dbReference>
<dbReference type="GO" id="GO:0005634">
    <property type="term" value="C:nucleus"/>
    <property type="evidence" value="ECO:0007669"/>
    <property type="project" value="TreeGrafter"/>
</dbReference>
<dbReference type="PANTHER" id="PTHR15976">
    <property type="entry name" value="CONSTITUTIVE COACTIVATOR OF PEROXISOME PROLIFERATOR-ACTIVATED RECEPTOR GAMMA"/>
    <property type="match status" value="1"/>
</dbReference>
<comment type="caution">
    <text evidence="2">The sequence shown here is derived from an EMBL/GenBank/DDBJ whole genome shotgun (WGS) entry which is preliminary data.</text>
</comment>
<name>A0AB34H4Y0_ESCRO</name>
<feature type="compositionally biased region" description="Polar residues" evidence="1">
    <location>
        <begin position="432"/>
        <end position="446"/>
    </location>
</feature>
<reference evidence="2 3" key="1">
    <citation type="submission" date="2022-11" db="EMBL/GenBank/DDBJ databases">
        <title>Whole genome sequence of Eschrichtius robustus ER-17-0199.</title>
        <authorList>
            <person name="Bruniche-Olsen A."/>
            <person name="Black A.N."/>
            <person name="Fields C.J."/>
            <person name="Walden K."/>
            <person name="Dewoody J.A."/>
        </authorList>
    </citation>
    <scope>NUCLEOTIDE SEQUENCE [LARGE SCALE GENOMIC DNA]</scope>
    <source>
        <strain evidence="2">ER-17-0199</strain>
        <tissue evidence="2">Blubber</tissue>
    </source>
</reference>
<sequence length="624" mass="68775">MWGEPAVAEAGVTLQQPEARHAFSRGSCSWITGPWQWRAAQAPGRGGVDSDLCLHTGFLVAAAAALASHARCVHAANPSPLPAIRPKPEPQLPAPVCPGGGVDKPLGLLSAGWHRSSVRESLRFAFHTPVFQSLEDHHLEVVAFFRENGFHGLLAHDSEYALYNIPSYYSSHALKLSWNGKNLTTNQFLMQEVAKQLGLKRMNFPIFAALLGNHILPDEDLAAFHWSLLGPEHPLASLKVRAHQLVLPPCDVVIKAVSEYVSSIKDPSNLDVVGKDVFKQSQSRTEDKIERFKKAVEYYSVTTKLSSLPVGPSSFLGFQNNRLGNPPIPRNQMGTISAGKPMFSHHVPQKMKYPPPFPVGPNSSLLFSPHALGESHAFSEDPMLQDSPFASWAVSYDSSASQFPNYLTSKASPPLGPDSSHSSSSDADEPNGASSDHITETLQQQPGWEDPNGDRGSWVQPIDAGVSDASLGDGEPHIPSLLSMSTRNHMDITIPPLPPVAPEVLRVAEHRHRRGLMYPYIYHVLTKGEIKIPVCIEDECNMELPPAALLFRSARQYVYGVLFSLAETQRKMERLAIRRRLPVEDCVQDKLAAQKHQQVQTKKSLLSLAKVRRRNNLVIQKSFR</sequence>
<keyword evidence="3" id="KW-1185">Reference proteome</keyword>
<protein>
    <recommendedName>
        <fullName evidence="4">Constitutive coactivator of PPAR-gamma-like protein 2</fullName>
    </recommendedName>
</protein>
<dbReference type="AlphaFoldDB" id="A0AB34H4Y0"/>
<evidence type="ECO:0000256" key="1">
    <source>
        <dbReference type="SAM" id="MobiDB-lite"/>
    </source>
</evidence>
<gene>
    <name evidence="2" type="ORF">J1605_006978</name>
</gene>
<dbReference type="Proteomes" id="UP001159641">
    <property type="component" value="Unassembled WGS sequence"/>
</dbReference>
<proteinExistence type="predicted"/>
<organism evidence="2 3">
    <name type="scientific">Eschrichtius robustus</name>
    <name type="common">California gray whale</name>
    <name type="synonym">Eschrichtius gibbosus</name>
    <dbReference type="NCBI Taxonomy" id="9764"/>
    <lineage>
        <taxon>Eukaryota</taxon>
        <taxon>Metazoa</taxon>
        <taxon>Chordata</taxon>
        <taxon>Craniata</taxon>
        <taxon>Vertebrata</taxon>
        <taxon>Euteleostomi</taxon>
        <taxon>Mammalia</taxon>
        <taxon>Eutheria</taxon>
        <taxon>Laurasiatheria</taxon>
        <taxon>Artiodactyla</taxon>
        <taxon>Whippomorpha</taxon>
        <taxon>Cetacea</taxon>
        <taxon>Mysticeti</taxon>
        <taxon>Eschrichtiidae</taxon>
        <taxon>Eschrichtius</taxon>
    </lineage>
</organism>
<evidence type="ECO:0008006" key="4">
    <source>
        <dbReference type="Google" id="ProtNLM"/>
    </source>
</evidence>
<dbReference type="EMBL" id="JAIQCJ010002011">
    <property type="protein sequence ID" value="KAJ8785715.1"/>
    <property type="molecule type" value="Genomic_DNA"/>
</dbReference>